<keyword evidence="2" id="KW-0547">Nucleotide-binding</keyword>
<evidence type="ECO:0000256" key="5">
    <source>
        <dbReference type="SAM" id="Phobius"/>
    </source>
</evidence>
<feature type="transmembrane region" description="Helical" evidence="5">
    <location>
        <begin position="375"/>
        <end position="396"/>
    </location>
</feature>
<dbReference type="EMBL" id="QWEE01000092">
    <property type="protein sequence ID" value="RII92331.1"/>
    <property type="molecule type" value="Genomic_DNA"/>
</dbReference>
<feature type="compositionally biased region" description="Low complexity" evidence="4">
    <location>
        <begin position="401"/>
        <end position="417"/>
    </location>
</feature>
<dbReference type="SUPFAM" id="SSF56112">
    <property type="entry name" value="Protein kinase-like (PK-like)"/>
    <property type="match status" value="1"/>
</dbReference>
<feature type="region of interest" description="Disordered" evidence="4">
    <location>
        <begin position="401"/>
        <end position="463"/>
    </location>
</feature>
<accession>A0ABX9N6K4</accession>
<feature type="compositionally biased region" description="Low complexity" evidence="4">
    <location>
        <begin position="445"/>
        <end position="455"/>
    </location>
</feature>
<keyword evidence="7" id="KW-0418">Kinase</keyword>
<evidence type="ECO:0000259" key="6">
    <source>
        <dbReference type="PROSITE" id="PS50011"/>
    </source>
</evidence>
<evidence type="ECO:0000256" key="4">
    <source>
        <dbReference type="SAM" id="MobiDB-lite"/>
    </source>
</evidence>
<dbReference type="InterPro" id="IPR051931">
    <property type="entry name" value="PAK3-like"/>
</dbReference>
<reference evidence="7 8" key="1">
    <citation type="submission" date="2018-08" db="EMBL/GenBank/DDBJ databases">
        <title>Genome Sequence of Clavibacter michiganensis Subspecies type strains, and the Atypical Peach-Colored Strains Isolated from Tomato.</title>
        <authorList>
            <person name="Osdaghi E."/>
            <person name="Portier P."/>
            <person name="Briand M."/>
            <person name="Jacques M.-A."/>
        </authorList>
    </citation>
    <scope>NUCLEOTIDE SEQUENCE [LARGE SCALE GENOMIC DNA]</scope>
    <source>
        <strain evidence="7 8">CFBP 8216</strain>
    </source>
</reference>
<feature type="region of interest" description="Disordered" evidence="4">
    <location>
        <begin position="1"/>
        <end position="52"/>
    </location>
</feature>
<keyword evidence="5" id="KW-0812">Transmembrane</keyword>
<feature type="compositionally biased region" description="Basic and acidic residues" evidence="4">
    <location>
        <begin position="12"/>
        <end position="28"/>
    </location>
</feature>
<dbReference type="SMART" id="SM00220">
    <property type="entry name" value="S_TKc"/>
    <property type="match status" value="1"/>
</dbReference>
<protein>
    <submittedName>
        <fullName evidence="7">Serine/threonine protein kinase</fullName>
    </submittedName>
</protein>
<name>A0ABX9N6K4_9MICO</name>
<dbReference type="GO" id="GO:0004674">
    <property type="term" value="F:protein serine/threonine kinase activity"/>
    <property type="evidence" value="ECO:0007669"/>
    <property type="project" value="UniProtKB-KW"/>
</dbReference>
<feature type="domain" description="Protein kinase" evidence="6">
    <location>
        <begin position="59"/>
        <end position="349"/>
    </location>
</feature>
<evidence type="ECO:0000256" key="3">
    <source>
        <dbReference type="ARBA" id="ARBA00022840"/>
    </source>
</evidence>
<keyword evidence="5" id="KW-0472">Membrane</keyword>
<sequence length="578" mass="59572">MPYGRAQPHVGPPRERGRADGPRRETADGRPGASTARASRRTRGRAADTATSGSTVAGYRLVRLIGKGMRCEVHLARPCRAADATGGLMDNVAVKIVPQSERSRGEAEILALQAVTSEHVVELRDVATLSDGSLCIVQSLGTRGTAAALLGRRGSLTPGEIVTLVASVLRGLGDLHEAGIAHGAVDLTHVLIDATGRPVLGGLGSSRVVAGEAGEEGLRGVDPVEQDLGRVARIVQALRDPGDARGRASTDRWEAWLALLDGTIHGEADLTAHDLADRLLDVADAAPLADAGGARPEEDADRALSQGAIPVDVPSDPVSDRAPRLTGPRRAPRPFSRSRRSAHRRHRAARAPWAHDVDARLTSGRSELASVRPRIWALGASALLLLIAGVVAVPLLTGPARGATTAPTSTPSTAAPADAGFDGDVAPAPDGDVAPTSDGEVAPTSDGDVAPSSDADAAESPDPDVAAPALLRLRAACLHHSDAICVSDVDEAGSAVDDADRSTIASDGSEAPDGVALHVGDALGPARRLGDTALIELRPGSEAPAAPTDVSAPERRPASLLIVRGEAGWRIRDLMDDR</sequence>
<keyword evidence="3" id="KW-0067">ATP-binding</keyword>
<keyword evidence="8" id="KW-1185">Reference proteome</keyword>
<evidence type="ECO:0000256" key="2">
    <source>
        <dbReference type="ARBA" id="ARBA00022741"/>
    </source>
</evidence>
<keyword evidence="7" id="KW-0808">Transferase</keyword>
<dbReference type="PANTHER" id="PTHR45832">
    <property type="entry name" value="SERINE/THREONINE-PROTEIN KINASE SAMKA-RELATED-RELATED"/>
    <property type="match status" value="1"/>
</dbReference>
<dbReference type="Pfam" id="PF00069">
    <property type="entry name" value="Pkinase"/>
    <property type="match status" value="1"/>
</dbReference>
<keyword evidence="7" id="KW-0723">Serine/threonine-protein kinase</keyword>
<gene>
    <name evidence="7" type="ORF">DZF98_07315</name>
</gene>
<dbReference type="PANTHER" id="PTHR45832:SF22">
    <property type="entry name" value="SERINE_THREONINE-PROTEIN KINASE SAMKA-RELATED"/>
    <property type="match status" value="1"/>
</dbReference>
<organism evidence="7 8">
    <name type="scientific">Clavibacter californiensis</name>
    <dbReference type="NCBI Taxonomy" id="1401995"/>
    <lineage>
        <taxon>Bacteria</taxon>
        <taxon>Bacillati</taxon>
        <taxon>Actinomycetota</taxon>
        <taxon>Actinomycetes</taxon>
        <taxon>Micrococcales</taxon>
        <taxon>Microbacteriaceae</taxon>
        <taxon>Clavibacter</taxon>
    </lineage>
</organism>
<comment type="caution">
    <text evidence="7">The sequence shown here is derived from an EMBL/GenBank/DDBJ whole genome shotgun (WGS) entry which is preliminary data.</text>
</comment>
<comment type="similarity">
    <text evidence="1">Belongs to the protein kinase superfamily. STE Ser/Thr protein kinase family. STE20 subfamily.</text>
</comment>
<keyword evidence="5" id="KW-1133">Transmembrane helix</keyword>
<dbReference type="Gene3D" id="1.10.510.10">
    <property type="entry name" value="Transferase(Phosphotransferase) domain 1"/>
    <property type="match status" value="1"/>
</dbReference>
<dbReference type="Proteomes" id="UP000265355">
    <property type="component" value="Unassembled WGS sequence"/>
</dbReference>
<proteinExistence type="inferred from homology"/>
<dbReference type="InterPro" id="IPR011009">
    <property type="entry name" value="Kinase-like_dom_sf"/>
</dbReference>
<dbReference type="PROSITE" id="PS50011">
    <property type="entry name" value="PROTEIN_KINASE_DOM"/>
    <property type="match status" value="1"/>
</dbReference>
<feature type="region of interest" description="Disordered" evidence="4">
    <location>
        <begin position="290"/>
        <end position="352"/>
    </location>
</feature>
<feature type="compositionally biased region" description="Basic residues" evidence="4">
    <location>
        <begin position="330"/>
        <end position="349"/>
    </location>
</feature>
<evidence type="ECO:0000313" key="7">
    <source>
        <dbReference type="EMBL" id="RII92331.1"/>
    </source>
</evidence>
<evidence type="ECO:0000256" key="1">
    <source>
        <dbReference type="ARBA" id="ARBA00008874"/>
    </source>
</evidence>
<evidence type="ECO:0000313" key="8">
    <source>
        <dbReference type="Proteomes" id="UP000265355"/>
    </source>
</evidence>
<dbReference type="InterPro" id="IPR000719">
    <property type="entry name" value="Prot_kinase_dom"/>
</dbReference>